<dbReference type="AlphaFoldDB" id="A0A1H5UH40"/>
<keyword evidence="2" id="KW-1185">Reference proteome</keyword>
<name>A0A1H5UH40_9BACT</name>
<evidence type="ECO:0000313" key="1">
    <source>
        <dbReference type="EMBL" id="SEF74363.1"/>
    </source>
</evidence>
<gene>
    <name evidence="1" type="ORF">SAMN03080598_01270</name>
</gene>
<protein>
    <submittedName>
        <fullName evidence="1">Uncharacterized protein</fullName>
    </submittedName>
</protein>
<reference evidence="2" key="1">
    <citation type="submission" date="2016-10" db="EMBL/GenBank/DDBJ databases">
        <authorList>
            <person name="Varghese N."/>
            <person name="Submissions S."/>
        </authorList>
    </citation>
    <scope>NUCLEOTIDE SEQUENCE [LARGE SCALE GENOMIC DNA]</scope>
    <source>
        <strain evidence="2">DSM 17298</strain>
    </source>
</reference>
<organism evidence="1 2">
    <name type="scientific">Algoriphagus boritolerans DSM 17298 = JCM 18970</name>
    <dbReference type="NCBI Taxonomy" id="1120964"/>
    <lineage>
        <taxon>Bacteria</taxon>
        <taxon>Pseudomonadati</taxon>
        <taxon>Bacteroidota</taxon>
        <taxon>Cytophagia</taxon>
        <taxon>Cytophagales</taxon>
        <taxon>Cyclobacteriaceae</taxon>
        <taxon>Algoriphagus</taxon>
    </lineage>
</organism>
<evidence type="ECO:0000313" key="2">
    <source>
        <dbReference type="Proteomes" id="UP000236736"/>
    </source>
</evidence>
<proteinExistence type="predicted"/>
<dbReference type="Proteomes" id="UP000236736">
    <property type="component" value="Unassembled WGS sequence"/>
</dbReference>
<dbReference type="RefSeq" id="WP_235009828.1">
    <property type="nucleotide sequence ID" value="NZ_BBFN01000039.1"/>
</dbReference>
<dbReference type="EMBL" id="FNVR01000004">
    <property type="protein sequence ID" value="SEF74363.1"/>
    <property type="molecule type" value="Genomic_DNA"/>
</dbReference>
<sequence>MVFVLPNSRWSGAQADIEMQFETASFHSIPMNQTLPEETFSLITKDFQLPEIREAFSEEKALTVLTKAISQLMDRNLERLLQVCYRIDLAENKLKQILHESEPDCVAADLAKALWERQKQKVEIRRRYSEK</sequence>
<accession>A0A1H5UH40</accession>